<dbReference type="NCBIfam" id="NF040973">
    <property type="entry name" value="restrict_Sau3AI"/>
    <property type="match status" value="1"/>
</dbReference>
<evidence type="ECO:0000313" key="5">
    <source>
        <dbReference type="EMBL" id="MPM20946.1"/>
    </source>
</evidence>
<dbReference type="GO" id="GO:0009036">
    <property type="term" value="F:type II site-specific deoxyribonuclease activity"/>
    <property type="evidence" value="ECO:0007669"/>
    <property type="project" value="UniProtKB-EC"/>
</dbReference>
<keyword evidence="1" id="KW-0540">Nuclease</keyword>
<comment type="caution">
    <text evidence="5">The sequence shown here is derived from an EMBL/GenBank/DDBJ whole genome shotgun (WGS) entry which is preliminary data.</text>
</comment>
<evidence type="ECO:0000256" key="3">
    <source>
        <dbReference type="ARBA" id="ARBA00022801"/>
    </source>
</evidence>
<dbReference type="EMBL" id="VSSQ01003489">
    <property type="protein sequence ID" value="MPM20946.1"/>
    <property type="molecule type" value="Genomic_DNA"/>
</dbReference>
<dbReference type="GO" id="GO:0003677">
    <property type="term" value="F:DNA binding"/>
    <property type="evidence" value="ECO:0007669"/>
    <property type="project" value="InterPro"/>
</dbReference>
<dbReference type="CDD" id="cd22356">
    <property type="entry name" value="Sau3AI_N-like"/>
    <property type="match status" value="1"/>
</dbReference>
<dbReference type="CDD" id="cd22355">
    <property type="entry name" value="Sau3AI_C"/>
    <property type="match status" value="1"/>
</dbReference>
<dbReference type="InterPro" id="IPR011337">
    <property type="entry name" value="DNA_rep_MutH/RE_typeII_Sau3AI"/>
</dbReference>
<keyword evidence="3 5" id="KW-0378">Hydrolase</keyword>
<proteinExistence type="predicted"/>
<keyword evidence="2" id="KW-0255">Endonuclease</keyword>
<accession>A0A644XXF6</accession>
<dbReference type="AlphaFoldDB" id="A0A644XXF6"/>
<evidence type="ECO:0000256" key="1">
    <source>
        <dbReference type="ARBA" id="ARBA00022722"/>
    </source>
</evidence>
<evidence type="ECO:0000256" key="2">
    <source>
        <dbReference type="ARBA" id="ARBA00022759"/>
    </source>
</evidence>
<gene>
    <name evidence="5" type="primary">sau3AIR_1</name>
    <name evidence="5" type="ORF">SDC9_67385</name>
</gene>
<dbReference type="InterPro" id="IPR037057">
    <property type="entry name" value="DNA_rep_MutH/T2_RE_sf"/>
</dbReference>
<dbReference type="SUPFAM" id="SSF52980">
    <property type="entry name" value="Restriction endonuclease-like"/>
    <property type="match status" value="2"/>
</dbReference>
<dbReference type="InterPro" id="IPR011335">
    <property type="entry name" value="Restrct_endonuc-II-like"/>
</dbReference>
<reference evidence="5" key="1">
    <citation type="submission" date="2019-08" db="EMBL/GenBank/DDBJ databases">
        <authorList>
            <person name="Kucharzyk K."/>
            <person name="Murdoch R.W."/>
            <person name="Higgins S."/>
            <person name="Loffler F."/>
        </authorList>
    </citation>
    <scope>NUCLEOTIDE SEQUENCE</scope>
</reference>
<dbReference type="Pfam" id="PF02976">
    <property type="entry name" value="MutH"/>
    <property type="match status" value="1"/>
</dbReference>
<organism evidence="5">
    <name type="scientific">bioreactor metagenome</name>
    <dbReference type="NCBI Taxonomy" id="1076179"/>
    <lineage>
        <taxon>unclassified sequences</taxon>
        <taxon>metagenomes</taxon>
        <taxon>ecological metagenomes</taxon>
    </lineage>
</organism>
<name>A0A644XXF6_9ZZZZ</name>
<sequence>MELKSSPLKKSKGKFVSKERLVLNIINYIDEADKTFFNSSFWLKNADLLLVFYLHDPKKSVDDLIVKLIGEWLITGPDLEVIRRDWETIHKKIKSGKAHELSEGDTFYLGACTKGANSTSVRSQYKSTILAKQRAYSLKQGYVNHIIATLSDTKSQEYGKIIPSLQLAKDKTIEEIVISKFEYYYGKSDVEIHEEIGVNLNTHAKGFHASLTKAILGIDPTKEIEEFKKADIVVRTVRLTENFTPKEDISFPIFKYTEIINEEWDDSAFKETLERKFFFVFYKYSGSSLVLLKVRFWNMPYRDICEAEKVWASTKEIVSTGNIVKNIIAGERSTNFPGKASNPVSHVRPHAANAADTYPLPVKDKLTGATEYTKHCFWLNAKYVRDEIFLKY</sequence>
<dbReference type="Gene3D" id="3.40.600.10">
    <property type="entry name" value="DNA mismatch repair MutH/Restriction endonuclease, type II"/>
    <property type="match status" value="2"/>
</dbReference>
<dbReference type="SMART" id="SM00927">
    <property type="entry name" value="MutH"/>
    <property type="match status" value="1"/>
</dbReference>
<feature type="domain" description="DNA mismatch repair MutH/Type II restriction enzyme Sau3AI" evidence="4">
    <location>
        <begin position="2"/>
        <end position="85"/>
    </location>
</feature>
<protein>
    <submittedName>
        <fullName evidence="5">Type-2 restriction enzyme Sau3AI</fullName>
        <ecNumber evidence="5">3.1.21.4</ecNumber>
    </submittedName>
</protein>
<dbReference type="EC" id="3.1.21.4" evidence="5"/>
<evidence type="ECO:0000259" key="4">
    <source>
        <dbReference type="SMART" id="SM00927"/>
    </source>
</evidence>